<keyword evidence="1" id="KW-1133">Transmembrane helix</keyword>
<evidence type="ECO:0008006" key="4">
    <source>
        <dbReference type="Google" id="ProtNLM"/>
    </source>
</evidence>
<organism evidence="2 3">
    <name type="scientific">Thermosulfidibacter takaii (strain DSM 17441 / JCM 13301 / NBRC 103674 / ABI70S6)</name>
    <dbReference type="NCBI Taxonomy" id="1298851"/>
    <lineage>
        <taxon>Bacteria</taxon>
        <taxon>Pseudomonadati</taxon>
        <taxon>Thermosulfidibacterota</taxon>
        <taxon>Thermosulfidibacteria</taxon>
        <taxon>Thermosulfidibacterales</taxon>
        <taxon>Thermosulfidibacteraceae</taxon>
    </lineage>
</organism>
<feature type="transmembrane region" description="Helical" evidence="1">
    <location>
        <begin position="33"/>
        <end position="54"/>
    </location>
</feature>
<keyword evidence="1" id="KW-0812">Transmembrane</keyword>
<reference evidence="3" key="1">
    <citation type="journal article" date="2018" name="Science">
        <title>A primordial and reversible TCA cycle in a facultatively chemolithoautotrophic thermophile.</title>
        <authorList>
            <person name="Nunoura T."/>
            <person name="Chikaraishi Y."/>
            <person name="Izaki R."/>
            <person name="Suwa T."/>
            <person name="Sato T."/>
            <person name="Harada T."/>
            <person name="Mori K."/>
            <person name="Kato Y."/>
            <person name="Miyazaki M."/>
            <person name="Shimamura S."/>
            <person name="Yanagawa K."/>
            <person name="Shuto A."/>
            <person name="Ohkouchi N."/>
            <person name="Fujita N."/>
            <person name="Takaki Y."/>
            <person name="Atomi H."/>
            <person name="Takai K."/>
        </authorList>
    </citation>
    <scope>NUCLEOTIDE SEQUENCE [LARGE SCALE GENOMIC DNA]</scope>
    <source>
        <strain evidence="3">DSM 17441 / JCM 13301 / NBRC 103674 / ABI70S6</strain>
    </source>
</reference>
<dbReference type="STRING" id="1298851.TST_0237"/>
<feature type="transmembrane region" description="Helical" evidence="1">
    <location>
        <begin position="153"/>
        <end position="171"/>
    </location>
</feature>
<evidence type="ECO:0000313" key="2">
    <source>
        <dbReference type="EMBL" id="BAT71046.1"/>
    </source>
</evidence>
<proteinExistence type="predicted"/>
<dbReference type="EMBL" id="AP013035">
    <property type="protein sequence ID" value="BAT71046.1"/>
    <property type="molecule type" value="Genomic_DNA"/>
</dbReference>
<dbReference type="InterPro" id="IPR017199">
    <property type="entry name" value="UCP037409_transporter"/>
</dbReference>
<feature type="transmembrane region" description="Helical" evidence="1">
    <location>
        <begin position="121"/>
        <end position="141"/>
    </location>
</feature>
<feature type="transmembrane region" description="Helical" evidence="1">
    <location>
        <begin position="192"/>
        <end position="211"/>
    </location>
</feature>
<dbReference type="Pfam" id="PF09930">
    <property type="entry name" value="DUF2162"/>
    <property type="match status" value="1"/>
</dbReference>
<feature type="transmembrane region" description="Helical" evidence="1">
    <location>
        <begin position="93"/>
        <end position="114"/>
    </location>
</feature>
<accession>A0A0S3QRT9</accession>
<sequence length="215" mass="23405">MEKYLILALMVAFSAYAAKLGLTLASLRLREVLLTFIAYLAVFLLSGGLGKLLLKSDIVSVAKYGVLFHYVVALGLVAWVIGGWEAENKKSAYILSAPCPFCLLTISLSVLFISQMLDLDVILVAVYAYLIFAMLICLFVALGKVATINVPEVMLGSGVYYLVLLSVGRYYKDAVQVYNMAQKDAFPIPEKAFLILLLILVAVGMGFIRGVKSDG</sequence>
<dbReference type="AlphaFoldDB" id="A0A0S3QRT9"/>
<feature type="transmembrane region" description="Helical" evidence="1">
    <location>
        <begin position="61"/>
        <end position="81"/>
    </location>
</feature>
<evidence type="ECO:0000256" key="1">
    <source>
        <dbReference type="SAM" id="Phobius"/>
    </source>
</evidence>
<dbReference type="KEGG" id="ttk:TST_0237"/>
<dbReference type="Proteomes" id="UP000063234">
    <property type="component" value="Chromosome"/>
</dbReference>
<dbReference type="OrthoDB" id="5420053at2"/>
<evidence type="ECO:0000313" key="3">
    <source>
        <dbReference type="Proteomes" id="UP000063234"/>
    </source>
</evidence>
<dbReference type="RefSeq" id="WP_068548891.1">
    <property type="nucleotide sequence ID" value="NZ_AP013035.1"/>
</dbReference>
<keyword evidence="3" id="KW-1185">Reference proteome</keyword>
<keyword evidence="1" id="KW-0472">Membrane</keyword>
<gene>
    <name evidence="2" type="ORF">TST_0237</name>
</gene>
<protein>
    <recommendedName>
        <fullName evidence="4">Transporter</fullName>
    </recommendedName>
</protein>
<name>A0A0S3QRT9_THET7</name>